<feature type="compositionally biased region" description="Basic and acidic residues" evidence="1">
    <location>
        <begin position="18"/>
        <end position="31"/>
    </location>
</feature>
<reference evidence="2 3" key="1">
    <citation type="journal article" date="2024" name="Microbiology">
        <title>Methylomarinum rosea sp. nov., a novel halophilic methanotrophic bacterium from the hypersaline Lake Elton.</title>
        <authorList>
            <person name="Suleimanov R.Z."/>
            <person name="Oshkin I.Y."/>
            <person name="Danilova O.V."/>
            <person name="Suzina N.E."/>
            <person name="Dedysh S.N."/>
        </authorList>
    </citation>
    <scope>NUCLEOTIDE SEQUENCE [LARGE SCALE GENOMIC DNA]</scope>
    <source>
        <strain evidence="2 3">Ch1-1</strain>
    </source>
</reference>
<dbReference type="Proteomes" id="UP001225378">
    <property type="component" value="Chromosome"/>
</dbReference>
<gene>
    <name evidence="2" type="ORF">Q9L42_004020</name>
</gene>
<feature type="region of interest" description="Disordered" evidence="1">
    <location>
        <begin position="1"/>
        <end position="73"/>
    </location>
</feature>
<dbReference type="EMBL" id="CP157743">
    <property type="protein sequence ID" value="XBS21300.1"/>
    <property type="molecule type" value="Genomic_DNA"/>
</dbReference>
<proteinExistence type="predicted"/>
<evidence type="ECO:0000256" key="1">
    <source>
        <dbReference type="SAM" id="MobiDB-lite"/>
    </source>
</evidence>
<evidence type="ECO:0000313" key="2">
    <source>
        <dbReference type="EMBL" id="XBS21300.1"/>
    </source>
</evidence>
<sequence length="275" mass="30633">MSHDEIERSSLTSGAGDLFDRFRERQSDRSPLEQNTNVEHDDRDSSPFAPDPASSATTETAPDSPSTNSGTLPPEARRALVSLLRHGVVLASQKANLFDSICRYQDAVRSHLADVYLKLVLDQRTGVVFVAGLDEDDNEQEEEAVSLISRRTLTLYDTLLLLILRKHYQERETAGEQRIIIDSEKIEANLSPFLPLTNSTRSDRRKLDSALKKMSEKHILSAVRGSDDRFEITPIIRYVVNAGFLESMLTEYTRLALDAGLTQDAPVAAEMNEGG</sequence>
<dbReference type="KEGG" id="mech:Q9L42_004020"/>
<name>A0AAU7NWD9_9GAMM</name>
<dbReference type="Pfam" id="PF13835">
    <property type="entry name" value="DUF4194"/>
    <property type="match status" value="1"/>
</dbReference>
<evidence type="ECO:0000313" key="3">
    <source>
        <dbReference type="Proteomes" id="UP001225378"/>
    </source>
</evidence>
<dbReference type="RefSeq" id="WP_305909712.1">
    <property type="nucleotide sequence ID" value="NZ_CP157743.1"/>
</dbReference>
<protein>
    <submittedName>
        <fullName evidence="2">DUF4194 domain-containing protein</fullName>
    </submittedName>
</protein>
<dbReference type="AlphaFoldDB" id="A0AAU7NWD9"/>
<feature type="compositionally biased region" description="Polar residues" evidence="1">
    <location>
        <begin position="57"/>
        <end position="71"/>
    </location>
</feature>
<keyword evidence="3" id="KW-1185">Reference proteome</keyword>
<accession>A0AAU7NWD9</accession>
<dbReference type="InterPro" id="IPR025449">
    <property type="entry name" value="JetB"/>
</dbReference>
<feature type="compositionally biased region" description="Low complexity" evidence="1">
    <location>
        <begin position="46"/>
        <end position="56"/>
    </location>
</feature>
<organism evidence="2 3">
    <name type="scientific">Methylomarinum roseum</name>
    <dbReference type="NCBI Taxonomy" id="3067653"/>
    <lineage>
        <taxon>Bacteria</taxon>
        <taxon>Pseudomonadati</taxon>
        <taxon>Pseudomonadota</taxon>
        <taxon>Gammaproteobacteria</taxon>
        <taxon>Methylococcales</taxon>
        <taxon>Methylococcaceae</taxon>
        <taxon>Methylomarinum</taxon>
    </lineage>
</organism>